<feature type="domain" description="RRM" evidence="11">
    <location>
        <begin position="173"/>
        <end position="251"/>
    </location>
</feature>
<evidence type="ECO:0000256" key="6">
    <source>
        <dbReference type="ARBA" id="ARBA00022884"/>
    </source>
</evidence>
<dbReference type="NCBIfam" id="TIGR00269">
    <property type="entry name" value="TIGR00269 family protein"/>
    <property type="match status" value="1"/>
</dbReference>
<comment type="subcellular location">
    <subcellularLocation>
        <location evidence="9">Cytoplasm</location>
    </subcellularLocation>
    <subcellularLocation>
        <location evidence="1">Nucleus</location>
    </subcellularLocation>
</comment>
<dbReference type="SUPFAM" id="SSF52402">
    <property type="entry name" value="Adenine nucleotide alpha hydrolases-like"/>
    <property type="match status" value="1"/>
</dbReference>
<feature type="region of interest" description="Disordered" evidence="10">
    <location>
        <begin position="138"/>
        <end position="165"/>
    </location>
</feature>
<feature type="region of interest" description="Disordered" evidence="10">
    <location>
        <begin position="332"/>
        <end position="363"/>
    </location>
</feature>
<feature type="domain" description="RRM" evidence="11">
    <location>
        <begin position="255"/>
        <end position="329"/>
    </location>
</feature>
<dbReference type="InterPro" id="IPR035979">
    <property type="entry name" value="RBD_domain_sf"/>
</dbReference>
<dbReference type="PANTHER" id="PTHR11807:SF12">
    <property type="entry name" value="CYTOPLASMIC TRNA 2-THIOLATION PROTEIN 1"/>
    <property type="match status" value="1"/>
</dbReference>
<comment type="function">
    <text evidence="8 9">Plays a central role in 2-thiolation of mcm(5)S(2)U at tRNA wobble positions of tRNA(Lys), tRNA(Glu) and tRNA(Gln). Directly binds tRNAs and probably acts by catalyzing adenylation of tRNAs, an intermediate required for 2-thiolation. It is unclear whether it acts as a sulfurtransferase that transfers sulfur from thiocarboxylated URM1 onto the uridine of tRNAs at wobble position.</text>
</comment>
<dbReference type="HAMAP" id="MF_03053">
    <property type="entry name" value="CTU1"/>
    <property type="match status" value="1"/>
</dbReference>
<dbReference type="Pfam" id="PF16503">
    <property type="entry name" value="zn-ribbon_14"/>
    <property type="match status" value="1"/>
</dbReference>
<evidence type="ECO:0000259" key="11">
    <source>
        <dbReference type="PROSITE" id="PS50102"/>
    </source>
</evidence>
<gene>
    <name evidence="13" type="ORF">CYNAS_LOCUS14457</name>
</gene>
<evidence type="ECO:0000259" key="12">
    <source>
        <dbReference type="PROSITE" id="PS50917"/>
    </source>
</evidence>
<dbReference type="PANTHER" id="PTHR11807">
    <property type="entry name" value="ATPASES OF THE PP SUPERFAMILY-RELATED"/>
    <property type="match status" value="1"/>
</dbReference>
<dbReference type="InterPro" id="IPR000504">
    <property type="entry name" value="RRM_dom"/>
</dbReference>
<dbReference type="SMART" id="SM00360">
    <property type="entry name" value="RRM"/>
    <property type="match status" value="3"/>
</dbReference>
<keyword evidence="4 9" id="KW-0808">Transferase</keyword>
<dbReference type="CDD" id="cd12310">
    <property type="entry name" value="RRM3_Spen"/>
    <property type="match status" value="1"/>
</dbReference>
<dbReference type="Pfam" id="PF01171">
    <property type="entry name" value="ATP_bind_3"/>
    <property type="match status" value="1"/>
</dbReference>
<name>A0AA36H2G4_CYLNA</name>
<evidence type="ECO:0000256" key="7">
    <source>
        <dbReference type="ARBA" id="ARBA00023242"/>
    </source>
</evidence>
<feature type="compositionally biased region" description="Basic and acidic residues" evidence="10">
    <location>
        <begin position="144"/>
        <end position="165"/>
    </location>
</feature>
<organism evidence="13 14">
    <name type="scientific">Cylicocyclus nassatus</name>
    <name type="common">Nematode worm</name>
    <dbReference type="NCBI Taxonomy" id="53992"/>
    <lineage>
        <taxon>Eukaryota</taxon>
        <taxon>Metazoa</taxon>
        <taxon>Ecdysozoa</taxon>
        <taxon>Nematoda</taxon>
        <taxon>Chromadorea</taxon>
        <taxon>Rhabditida</taxon>
        <taxon>Rhabditina</taxon>
        <taxon>Rhabditomorpha</taxon>
        <taxon>Strongyloidea</taxon>
        <taxon>Strongylidae</taxon>
        <taxon>Cylicocyclus</taxon>
    </lineage>
</organism>
<dbReference type="GO" id="GO:0016779">
    <property type="term" value="F:nucleotidyltransferase activity"/>
    <property type="evidence" value="ECO:0007669"/>
    <property type="project" value="UniProtKB-UniRule"/>
</dbReference>
<evidence type="ECO:0000256" key="10">
    <source>
        <dbReference type="SAM" id="MobiDB-lite"/>
    </source>
</evidence>
<keyword evidence="2 9" id="KW-0963">Cytoplasm</keyword>
<evidence type="ECO:0000256" key="5">
    <source>
        <dbReference type="ARBA" id="ARBA00022694"/>
    </source>
</evidence>
<comment type="similarity">
    <text evidence="9">Belongs to the TtcA family. CTU1/NCS6/ATPBD3 subfamily.</text>
</comment>
<dbReference type="SUPFAM" id="SSF54928">
    <property type="entry name" value="RNA-binding domain, RBD"/>
    <property type="match status" value="1"/>
</dbReference>
<keyword evidence="14" id="KW-1185">Reference proteome</keyword>
<keyword evidence="6 9" id="KW-0694">RNA-binding</keyword>
<dbReference type="CDD" id="cd01713">
    <property type="entry name" value="CTU1-like"/>
    <property type="match status" value="1"/>
</dbReference>
<dbReference type="GO" id="GO:0032447">
    <property type="term" value="P:protein urmylation"/>
    <property type="evidence" value="ECO:0007669"/>
    <property type="project" value="UniProtKB-UniRule"/>
</dbReference>
<comment type="caution">
    <text evidence="13">The sequence shown here is derived from an EMBL/GenBank/DDBJ whole genome shotgun (WGS) entry which is preliminary data.</text>
</comment>
<dbReference type="GO" id="GO:0005739">
    <property type="term" value="C:mitochondrion"/>
    <property type="evidence" value="ECO:0007669"/>
    <property type="project" value="TreeGrafter"/>
</dbReference>
<dbReference type="InterPro" id="IPR012677">
    <property type="entry name" value="Nucleotide-bd_a/b_plait_sf"/>
</dbReference>
<dbReference type="PROSITE" id="PS50917">
    <property type="entry name" value="SPOC"/>
    <property type="match status" value="1"/>
</dbReference>
<dbReference type="InterPro" id="IPR032442">
    <property type="entry name" value="CTU1_C"/>
</dbReference>
<evidence type="ECO:0000256" key="9">
    <source>
        <dbReference type="HAMAP-Rule" id="MF_03053"/>
    </source>
</evidence>
<evidence type="ECO:0000256" key="3">
    <source>
        <dbReference type="ARBA" id="ARBA00022555"/>
    </source>
</evidence>
<evidence type="ECO:0000313" key="13">
    <source>
        <dbReference type="EMBL" id="CAJ0602474.1"/>
    </source>
</evidence>
<keyword evidence="3 9" id="KW-0820">tRNA-binding</keyword>
<evidence type="ECO:0000256" key="2">
    <source>
        <dbReference type="ARBA" id="ARBA00022490"/>
    </source>
</evidence>
<dbReference type="GO" id="GO:0002143">
    <property type="term" value="P:tRNA wobble position uridine thiolation"/>
    <property type="evidence" value="ECO:0007669"/>
    <property type="project" value="TreeGrafter"/>
</dbReference>
<evidence type="ECO:0000256" key="4">
    <source>
        <dbReference type="ARBA" id="ARBA00022679"/>
    </source>
</evidence>
<evidence type="ECO:0000256" key="1">
    <source>
        <dbReference type="ARBA" id="ARBA00004123"/>
    </source>
</evidence>
<keyword evidence="5 9" id="KW-0819">tRNA processing</keyword>
<feature type="region of interest" description="Disordered" evidence="10">
    <location>
        <begin position="1"/>
        <end position="23"/>
    </location>
</feature>
<dbReference type="EC" id="2.7.7.-" evidence="9"/>
<dbReference type="Gene3D" id="3.30.70.330">
    <property type="match status" value="2"/>
</dbReference>
<feature type="compositionally biased region" description="Basic and acidic residues" evidence="10">
    <location>
        <begin position="1"/>
        <end position="14"/>
    </location>
</feature>
<dbReference type="Proteomes" id="UP001176961">
    <property type="component" value="Unassembled WGS sequence"/>
</dbReference>
<proteinExistence type="inferred from homology"/>
<dbReference type="EMBL" id="CATQJL010000305">
    <property type="protein sequence ID" value="CAJ0602474.1"/>
    <property type="molecule type" value="Genomic_DNA"/>
</dbReference>
<dbReference type="Gene3D" id="3.40.50.620">
    <property type="entry name" value="HUPs"/>
    <property type="match status" value="1"/>
</dbReference>
<dbReference type="Pfam" id="PF07744">
    <property type="entry name" value="SPOC"/>
    <property type="match status" value="1"/>
</dbReference>
<evidence type="ECO:0000256" key="8">
    <source>
        <dbReference type="ARBA" id="ARBA00060195"/>
    </source>
</evidence>
<dbReference type="InterPro" id="IPR000541">
    <property type="entry name" value="Ncs6/Tuc1/Ctu1"/>
</dbReference>
<dbReference type="InterPro" id="IPR016194">
    <property type="entry name" value="SPOC-like_C_dom_sf"/>
</dbReference>
<dbReference type="GO" id="GO:0000049">
    <property type="term" value="F:tRNA binding"/>
    <property type="evidence" value="ECO:0007669"/>
    <property type="project" value="UniProtKB-UniRule"/>
</dbReference>
<dbReference type="GO" id="GO:0005634">
    <property type="term" value="C:nucleus"/>
    <property type="evidence" value="ECO:0007669"/>
    <property type="project" value="UniProtKB-SubCell"/>
</dbReference>
<accession>A0AA36H2G4</accession>
<dbReference type="InterPro" id="IPR012921">
    <property type="entry name" value="SPOC_C"/>
</dbReference>
<reference evidence="13" key="1">
    <citation type="submission" date="2023-07" db="EMBL/GenBank/DDBJ databases">
        <authorList>
            <consortium name="CYATHOMIX"/>
        </authorList>
    </citation>
    <scope>NUCLEOTIDE SEQUENCE</scope>
    <source>
        <strain evidence="13">N/A</strain>
    </source>
</reference>
<dbReference type="InterPro" id="IPR014729">
    <property type="entry name" value="Rossmann-like_a/b/a_fold"/>
</dbReference>
<dbReference type="AlphaFoldDB" id="A0AA36H2G4"/>
<keyword evidence="7" id="KW-0539">Nucleus</keyword>
<feature type="compositionally biased region" description="Pro residues" evidence="10">
    <location>
        <begin position="351"/>
        <end position="361"/>
    </location>
</feature>
<dbReference type="FunFam" id="3.40.50.620:FF:000132">
    <property type="entry name" value="Cytoplasmic tRNA 2-thiolation protein 1"/>
    <property type="match status" value="1"/>
</dbReference>
<dbReference type="GO" id="GO:0002144">
    <property type="term" value="C:cytosolic tRNA wobble base thiouridylase complex"/>
    <property type="evidence" value="ECO:0007669"/>
    <property type="project" value="TreeGrafter"/>
</dbReference>
<dbReference type="InterPro" id="IPR010912">
    <property type="entry name" value="SPOC_met"/>
</dbReference>
<sequence length="850" mass="96372">MSRYRSDSSEETRGRSTARSTSDGLSAFYRERFGSHSPEEYMNLRISGFDDKLERDEIKEILTAEFRKFAPFEIKVVRNPGDDERLAYVNFERRDCARKVRYSIMDRLKKALGKRVLCDPAGILRDQEGKYIPDRFNRALQQERNGRRSPERRARPKEPPQWRLKEDDADATRTLFVGNMPSDIREYEIRKVFERYGKIEDIDIKTPANTDAAYAFVMFQTLEQAMEAKHREHDRAIRPGTVRCKIGYGKSQVSRRLWVGGLGSWTSADVLAKEFDRYGPIENLEYEDGAEFAYIRFADTNAATDACRAMKNFPLGGRDRCIMVDFAKDDTTKDSNGSVFGRKRRATKSPPGGPRTPPGSPKPVVKSFEELDEEYATTWQGQVLLKKTEYSIRLYRIGGTERLIQKLLRDDDGNAVKLHVTQRLALTGQEGLLERLTNSSSKQLSLMIAVGKQLDDIRPLVRYLTEKDAAGVVTVTGGLLYIFPHSDMSTKLLNHFAPTQRVIRMPPPQCSSEACTSKAVVKRALDEAPLCAKCFTKGFEQHVHETIISTDLFRRGERVAIGASGGKDSTVLAYVMKTLNERYDYGLDLILISIDEGIKGYRDDSLKAVERNRIEYCLPLTVLSYKDLYGWTMDEIVAKIGKKNNCTFCGVFRRQALDRGAYKVGATKLVTGHNADDMAETVLMNVLRGDIARLQRCTNIITGEEGDLPRVKPLKYCFEKDIVMYARLNKLDYFYTECIYAPDSYRAYSRSFVKDLERMRPECILGLIKSGELMVVKEEVSMPTLTNCTRCGYISSQKICKACLLLEGLNTGRTDLGVKRKPKKVTVAAEPSNEQSCGTCSCEKNANTDF</sequence>
<dbReference type="InterPro" id="IPR011063">
    <property type="entry name" value="TilS/TtcA_N"/>
</dbReference>
<dbReference type="SUPFAM" id="SSF100939">
    <property type="entry name" value="SPOC domain-like"/>
    <property type="match status" value="1"/>
</dbReference>
<protein>
    <recommendedName>
        <fullName evidence="9">Cytoplasmic tRNA 2-thiolation protein 1</fullName>
        <ecNumber evidence="9">2.7.7.-</ecNumber>
    </recommendedName>
    <alternativeName>
        <fullName evidence="9">Cytoplasmic tRNA adenylyltransferase 1</fullName>
    </alternativeName>
</protein>
<feature type="domain" description="SPOC" evidence="12">
    <location>
        <begin position="368"/>
        <end position="524"/>
    </location>
</feature>
<evidence type="ECO:0000313" key="14">
    <source>
        <dbReference type="Proteomes" id="UP001176961"/>
    </source>
</evidence>
<dbReference type="InterPro" id="IPR056369">
    <property type="entry name" value="CTU1-like_ATP-bd"/>
</dbReference>
<dbReference type="PROSITE" id="PS50102">
    <property type="entry name" value="RRM"/>
    <property type="match status" value="2"/>
</dbReference>
<comment type="pathway">
    <text evidence="9">tRNA modification; 5-methoxycarbonylmethyl-2-thiouridine-tRNA biosynthesis.</text>
</comment>
<dbReference type="Pfam" id="PF00076">
    <property type="entry name" value="RRM_1"/>
    <property type="match status" value="2"/>
</dbReference>
<dbReference type="Gene3D" id="2.40.290.10">
    <property type="match status" value="1"/>
</dbReference>